<organism evidence="1 2">
    <name type="scientific">Adiantum capillus-veneris</name>
    <name type="common">Maidenhair fern</name>
    <dbReference type="NCBI Taxonomy" id="13818"/>
    <lineage>
        <taxon>Eukaryota</taxon>
        <taxon>Viridiplantae</taxon>
        <taxon>Streptophyta</taxon>
        <taxon>Embryophyta</taxon>
        <taxon>Tracheophyta</taxon>
        <taxon>Polypodiopsida</taxon>
        <taxon>Polypodiidae</taxon>
        <taxon>Polypodiales</taxon>
        <taxon>Pteridineae</taxon>
        <taxon>Pteridaceae</taxon>
        <taxon>Vittarioideae</taxon>
        <taxon>Adiantum</taxon>
    </lineage>
</organism>
<protein>
    <submittedName>
        <fullName evidence="1">Uncharacterized protein</fullName>
    </submittedName>
</protein>
<accession>A0A9D4V0N3</accession>
<keyword evidence="2" id="KW-1185">Reference proteome</keyword>
<reference evidence="1" key="1">
    <citation type="submission" date="2021-01" db="EMBL/GenBank/DDBJ databases">
        <title>Adiantum capillus-veneris genome.</title>
        <authorList>
            <person name="Fang Y."/>
            <person name="Liao Q."/>
        </authorList>
    </citation>
    <scope>NUCLEOTIDE SEQUENCE</scope>
    <source>
        <strain evidence="1">H3</strain>
        <tissue evidence="1">Leaf</tissue>
    </source>
</reference>
<name>A0A9D4V0N3_ADICA</name>
<gene>
    <name evidence="1" type="ORF">GOP47_0007313</name>
</gene>
<sequence length="75" mass="8419">MAVELDFGPGVLVEATKPINQLLDDEPEFMETYITEGDGEKPLEDDNDDLDLDDLVDILIERSSLEKYSSILMLS</sequence>
<evidence type="ECO:0000313" key="1">
    <source>
        <dbReference type="EMBL" id="KAI5077489.1"/>
    </source>
</evidence>
<comment type="caution">
    <text evidence="1">The sequence shown here is derived from an EMBL/GenBank/DDBJ whole genome shotgun (WGS) entry which is preliminary data.</text>
</comment>
<dbReference type="Proteomes" id="UP000886520">
    <property type="component" value="Chromosome 7"/>
</dbReference>
<dbReference type="EMBL" id="JABFUD020000007">
    <property type="protein sequence ID" value="KAI5077489.1"/>
    <property type="molecule type" value="Genomic_DNA"/>
</dbReference>
<proteinExistence type="predicted"/>
<dbReference type="AlphaFoldDB" id="A0A9D4V0N3"/>
<evidence type="ECO:0000313" key="2">
    <source>
        <dbReference type="Proteomes" id="UP000886520"/>
    </source>
</evidence>